<accession>A0A2N0NVR3</accession>
<comment type="caution">
    <text evidence="1">The sequence shown here is derived from an EMBL/GenBank/DDBJ whole genome shotgun (WGS) entry which is preliminary data.</text>
</comment>
<reference evidence="1 2" key="1">
    <citation type="submission" date="2016-04" db="EMBL/GenBank/DDBJ databases">
        <title>Genome analyses suggest a sexual origin of heterokaryosis in a supposedly ancient asexual fungus.</title>
        <authorList>
            <person name="Ropars J."/>
            <person name="Sedzielewska K."/>
            <person name="Noel J."/>
            <person name="Charron P."/>
            <person name="Farinelli L."/>
            <person name="Marton T."/>
            <person name="Kruger M."/>
            <person name="Pelin A."/>
            <person name="Brachmann A."/>
            <person name="Corradi N."/>
        </authorList>
    </citation>
    <scope>NUCLEOTIDE SEQUENCE [LARGE SCALE GENOMIC DNA]</scope>
    <source>
        <strain evidence="1 2">A5</strain>
    </source>
</reference>
<sequence>MSTKVSVRKCKICTKANPEEHWRKLTEFSLAKNNATSQGLFVIESDLNNFRDFLNDKVQRLATILYKHQHHEHQKPIIDPNKFVQLIETRDPELIGFFDLLFQSTNPKEKVARTQEQLKKKVMLLCHCIASLRNKQITAAKSAIGLSLVSAGRL</sequence>
<organism evidence="1 2">
    <name type="scientific">Rhizophagus irregularis</name>
    <dbReference type="NCBI Taxonomy" id="588596"/>
    <lineage>
        <taxon>Eukaryota</taxon>
        <taxon>Fungi</taxon>
        <taxon>Fungi incertae sedis</taxon>
        <taxon>Mucoromycota</taxon>
        <taxon>Glomeromycotina</taxon>
        <taxon>Glomeromycetes</taxon>
        <taxon>Glomerales</taxon>
        <taxon>Glomeraceae</taxon>
        <taxon>Rhizophagus</taxon>
    </lineage>
</organism>
<dbReference type="EMBL" id="LLXJ01002527">
    <property type="protein sequence ID" value="PKB98667.1"/>
    <property type="molecule type" value="Genomic_DNA"/>
</dbReference>
<protein>
    <submittedName>
        <fullName evidence="1">Uncharacterized protein</fullName>
    </submittedName>
</protein>
<name>A0A2N0NVR3_9GLOM</name>
<reference evidence="1 2" key="2">
    <citation type="submission" date="2017-09" db="EMBL/GenBank/DDBJ databases">
        <title>Extensive intraspecific genome diversity in a model arbuscular mycorrhizal fungus.</title>
        <authorList>
            <person name="Chen E.C."/>
            <person name="Morin E."/>
            <person name="Beaudet D."/>
            <person name="Noel J."/>
            <person name="Ndikumana S."/>
            <person name="Charron P."/>
            <person name="St-Onge C."/>
            <person name="Giorgi J."/>
            <person name="Grigoriev I.V."/>
            <person name="Roux C."/>
            <person name="Martin F.M."/>
            <person name="Corradi N."/>
        </authorList>
    </citation>
    <scope>NUCLEOTIDE SEQUENCE [LARGE SCALE GENOMIC DNA]</scope>
    <source>
        <strain evidence="1 2">A5</strain>
    </source>
</reference>
<dbReference type="Proteomes" id="UP000232722">
    <property type="component" value="Unassembled WGS sequence"/>
</dbReference>
<proteinExistence type="predicted"/>
<dbReference type="AlphaFoldDB" id="A0A2N0NVR3"/>
<dbReference type="VEuPathDB" id="FungiDB:FUN_022560"/>
<evidence type="ECO:0000313" key="1">
    <source>
        <dbReference type="EMBL" id="PKB98667.1"/>
    </source>
</evidence>
<evidence type="ECO:0000313" key="2">
    <source>
        <dbReference type="Proteomes" id="UP000232722"/>
    </source>
</evidence>
<dbReference type="VEuPathDB" id="FungiDB:RhiirFUN_010378"/>
<gene>
    <name evidence="1" type="ORF">RhiirA5_431013</name>
</gene>